<dbReference type="PANTHER" id="PTHR47510:SF3">
    <property type="entry name" value="ENDO_EXONUCLEASE_PHOSPHATASE DOMAIN-CONTAINING PROTEIN"/>
    <property type="match status" value="1"/>
</dbReference>
<gene>
    <name evidence="1" type="ORF">QTP70_004133</name>
</gene>
<evidence type="ECO:0008006" key="3">
    <source>
        <dbReference type="Google" id="ProtNLM"/>
    </source>
</evidence>
<organism evidence="1 2">
    <name type="scientific">Hemibagrus guttatus</name>
    <dbReference type="NCBI Taxonomy" id="175788"/>
    <lineage>
        <taxon>Eukaryota</taxon>
        <taxon>Metazoa</taxon>
        <taxon>Chordata</taxon>
        <taxon>Craniata</taxon>
        <taxon>Vertebrata</taxon>
        <taxon>Euteleostomi</taxon>
        <taxon>Actinopterygii</taxon>
        <taxon>Neopterygii</taxon>
        <taxon>Teleostei</taxon>
        <taxon>Ostariophysi</taxon>
        <taxon>Siluriformes</taxon>
        <taxon>Bagridae</taxon>
        <taxon>Hemibagrus</taxon>
    </lineage>
</organism>
<comment type="caution">
    <text evidence="1">The sequence shown here is derived from an EMBL/GenBank/DDBJ whole genome shotgun (WGS) entry which is preliminary data.</text>
</comment>
<evidence type="ECO:0000313" key="2">
    <source>
        <dbReference type="Proteomes" id="UP001274896"/>
    </source>
</evidence>
<sequence length="229" mass="25936">MHTPRESMATSRAAVTLDACGKYPVDHQVSPACDSDAFLPDAINNFYTQFEAWNDVTARKTIPPPEDQVVCLTTADVRKTLRRVNPRKAARPDNIPGLKECAEQLVDVFTDIFNISLKSSIVPMCLMTTTTIIPVPKKSPVSCLNDYRHIALTPIIMKCFKRLIMRHIKNLLPLSLEPMQFAYHSNRSTDTAIRTTLHLARTHMDTHNVSLTNFKIINLHTRSLTYMFP</sequence>
<reference evidence="1" key="1">
    <citation type="submission" date="2023-06" db="EMBL/GenBank/DDBJ databases">
        <title>Male Hemibagrus guttatus genome.</title>
        <authorList>
            <person name="Bian C."/>
        </authorList>
    </citation>
    <scope>NUCLEOTIDE SEQUENCE</scope>
    <source>
        <strain evidence="1">Male_cb2023</strain>
        <tissue evidence="1">Muscle</tissue>
    </source>
</reference>
<proteinExistence type="predicted"/>
<accession>A0AAE0QHP5</accession>
<dbReference type="PANTHER" id="PTHR47510">
    <property type="entry name" value="REVERSE TRANSCRIPTASE DOMAIN-CONTAINING PROTEIN"/>
    <property type="match status" value="1"/>
</dbReference>
<evidence type="ECO:0000313" key="1">
    <source>
        <dbReference type="EMBL" id="KAK3521384.1"/>
    </source>
</evidence>
<dbReference type="Proteomes" id="UP001274896">
    <property type="component" value="Unassembled WGS sequence"/>
</dbReference>
<keyword evidence="2" id="KW-1185">Reference proteome</keyword>
<dbReference type="EMBL" id="JAUCMX010000015">
    <property type="protein sequence ID" value="KAK3521384.1"/>
    <property type="molecule type" value="Genomic_DNA"/>
</dbReference>
<protein>
    <recommendedName>
        <fullName evidence="3">Reverse transcriptase domain-containing protein</fullName>
    </recommendedName>
</protein>
<name>A0AAE0QHP5_9TELE</name>
<dbReference type="AlphaFoldDB" id="A0AAE0QHP5"/>